<organism evidence="1 2">
    <name type="scientific">Pseudopithomyces chartarum</name>
    <dbReference type="NCBI Taxonomy" id="1892770"/>
    <lineage>
        <taxon>Eukaryota</taxon>
        <taxon>Fungi</taxon>
        <taxon>Dikarya</taxon>
        <taxon>Ascomycota</taxon>
        <taxon>Pezizomycotina</taxon>
        <taxon>Dothideomycetes</taxon>
        <taxon>Pleosporomycetidae</taxon>
        <taxon>Pleosporales</taxon>
        <taxon>Massarineae</taxon>
        <taxon>Didymosphaeriaceae</taxon>
        <taxon>Pseudopithomyces</taxon>
    </lineage>
</organism>
<comment type="caution">
    <text evidence="1">The sequence shown here is derived from an EMBL/GenBank/DDBJ whole genome shotgun (WGS) entry which is preliminary data.</text>
</comment>
<dbReference type="AlphaFoldDB" id="A0AAN6M4E4"/>
<dbReference type="Proteomes" id="UP001280581">
    <property type="component" value="Unassembled WGS sequence"/>
</dbReference>
<evidence type="ECO:0000313" key="2">
    <source>
        <dbReference type="Proteomes" id="UP001280581"/>
    </source>
</evidence>
<accession>A0AAN6M4E4</accession>
<proteinExistence type="predicted"/>
<keyword evidence="2" id="KW-1185">Reference proteome</keyword>
<reference evidence="1 2" key="1">
    <citation type="submission" date="2021-02" db="EMBL/GenBank/DDBJ databases">
        <title>Genome assembly of Pseudopithomyces chartarum.</title>
        <authorList>
            <person name="Jauregui R."/>
            <person name="Singh J."/>
            <person name="Voisey C."/>
        </authorList>
    </citation>
    <scope>NUCLEOTIDE SEQUENCE [LARGE SCALE GENOMIC DNA]</scope>
    <source>
        <strain evidence="1 2">AGR01</strain>
    </source>
</reference>
<protein>
    <recommendedName>
        <fullName evidence="3">Methyltransferase</fullName>
    </recommendedName>
</protein>
<dbReference type="EMBL" id="WVTA01000002">
    <property type="protein sequence ID" value="KAK3216139.1"/>
    <property type="molecule type" value="Genomic_DNA"/>
</dbReference>
<evidence type="ECO:0000313" key="1">
    <source>
        <dbReference type="EMBL" id="KAK3216139.1"/>
    </source>
</evidence>
<sequence>MSDSAKRDESDPVRAPLYADMAVRQQNEYDRLRTQHEFHKAAMKGQLIRVPLSQDGPVRVLDSATGDGFWMVDVAKQYPKATSYNI</sequence>
<gene>
    <name evidence="1" type="ORF">GRF29_8g2230198</name>
</gene>
<name>A0AAN6M4E4_9PLEO</name>
<evidence type="ECO:0008006" key="3">
    <source>
        <dbReference type="Google" id="ProtNLM"/>
    </source>
</evidence>